<keyword evidence="10" id="KW-1185">Reference proteome</keyword>
<evidence type="ECO:0000313" key="9">
    <source>
        <dbReference type="EMBL" id="SEB47445.1"/>
    </source>
</evidence>
<dbReference type="EMBL" id="FNTJ01000001">
    <property type="protein sequence ID" value="SEB47445.1"/>
    <property type="molecule type" value="Genomic_DNA"/>
</dbReference>
<comment type="function">
    <text evidence="6">Together with LptD, is involved in the assembly of lipopolysaccharide (LPS) at the surface of the outer membrane. Required for the proper assembly of LptD. Binds LPS and may serve as the LPS recognition site at the outer membrane.</text>
</comment>
<evidence type="ECO:0000256" key="5">
    <source>
        <dbReference type="ARBA" id="ARBA00023288"/>
    </source>
</evidence>
<dbReference type="GO" id="GO:0001530">
    <property type="term" value="F:lipopolysaccharide binding"/>
    <property type="evidence" value="ECO:0007669"/>
    <property type="project" value="TreeGrafter"/>
</dbReference>
<dbReference type="GO" id="GO:0015920">
    <property type="term" value="P:lipopolysaccharide transport"/>
    <property type="evidence" value="ECO:0007669"/>
    <property type="project" value="TreeGrafter"/>
</dbReference>
<feature type="signal peptide" evidence="8">
    <location>
        <begin position="1"/>
        <end position="19"/>
    </location>
</feature>
<name>A0A1H4JNB2_9PSED</name>
<dbReference type="PROSITE" id="PS51257">
    <property type="entry name" value="PROKAR_LIPOPROTEIN"/>
    <property type="match status" value="1"/>
</dbReference>
<keyword evidence="1 6" id="KW-0732">Signal</keyword>
<evidence type="ECO:0000256" key="4">
    <source>
        <dbReference type="ARBA" id="ARBA00023237"/>
    </source>
</evidence>
<reference evidence="10" key="1">
    <citation type="submission" date="2016-10" db="EMBL/GenBank/DDBJ databases">
        <authorList>
            <person name="Varghese N."/>
            <person name="Submissions S."/>
        </authorList>
    </citation>
    <scope>NUCLEOTIDE SEQUENCE [LARGE SCALE GENOMIC DNA]</scope>
    <source>
        <strain evidence="10">DSM 9751</strain>
    </source>
</reference>
<dbReference type="InterPro" id="IPR007485">
    <property type="entry name" value="LPS_assembly_LptE"/>
</dbReference>
<sequence length="201" mass="22282">MIKRNLLVMGLAVLLSACGFQLRGTGTHELSIKELDLSARDAYGTTVKMLQQQLESSGVRVHAGAPYKLVLLNEENSQRTLSYTGGGNSAEYEIGTTLRYEILTHDNLHLLEDKLEVQKVFVHDGNNITGSDQESSETRKEMRRDLIQRMLVRLQLLTPDQLAQLQATAEAKAKAEAQALEAARKAEAETPQQSPLELPNQ</sequence>
<comment type="subcellular location">
    <subcellularLocation>
        <location evidence="6">Cell outer membrane</location>
        <topology evidence="6">Lipid-anchor</topology>
    </subcellularLocation>
</comment>
<dbReference type="RefSeq" id="WP_092309674.1">
    <property type="nucleotide sequence ID" value="NZ_FNTJ01000001.1"/>
</dbReference>
<gene>
    <name evidence="6" type="primary">lptE</name>
    <name evidence="9" type="ORF">SAMN05216178_0589</name>
</gene>
<comment type="subunit">
    <text evidence="6">Component of the lipopolysaccharide transport and assembly complex. Interacts with LptD.</text>
</comment>
<evidence type="ECO:0000256" key="6">
    <source>
        <dbReference type="HAMAP-Rule" id="MF_01186"/>
    </source>
</evidence>
<dbReference type="PANTHER" id="PTHR38098">
    <property type="entry name" value="LPS-ASSEMBLY LIPOPROTEIN LPTE"/>
    <property type="match status" value="1"/>
</dbReference>
<evidence type="ECO:0000313" key="10">
    <source>
        <dbReference type="Proteomes" id="UP000198982"/>
    </source>
</evidence>
<evidence type="ECO:0000256" key="7">
    <source>
        <dbReference type="SAM" id="MobiDB-lite"/>
    </source>
</evidence>
<accession>A0A1H4JNB2</accession>
<keyword evidence="4 6" id="KW-0998">Cell outer membrane</keyword>
<organism evidence="9 10">
    <name type="scientific">Pseudomonas saponiphila</name>
    <dbReference type="NCBI Taxonomy" id="556534"/>
    <lineage>
        <taxon>Bacteria</taxon>
        <taxon>Pseudomonadati</taxon>
        <taxon>Pseudomonadota</taxon>
        <taxon>Gammaproteobacteria</taxon>
        <taxon>Pseudomonadales</taxon>
        <taxon>Pseudomonadaceae</taxon>
        <taxon>Pseudomonas</taxon>
    </lineage>
</organism>
<dbReference type="Gene3D" id="3.30.160.150">
    <property type="entry name" value="Lipoprotein like domain"/>
    <property type="match status" value="1"/>
</dbReference>
<keyword evidence="5 6" id="KW-0449">Lipoprotein</keyword>
<dbReference type="GO" id="GO:0043165">
    <property type="term" value="P:Gram-negative-bacterium-type cell outer membrane assembly"/>
    <property type="evidence" value="ECO:0007669"/>
    <property type="project" value="UniProtKB-UniRule"/>
</dbReference>
<dbReference type="AlphaFoldDB" id="A0A1H4JNB2"/>
<keyword evidence="3 6" id="KW-0564">Palmitate</keyword>
<proteinExistence type="inferred from homology"/>
<protein>
    <recommendedName>
        <fullName evidence="6">LPS-assembly lipoprotein LptE</fullName>
    </recommendedName>
</protein>
<dbReference type="GO" id="GO:1990351">
    <property type="term" value="C:transporter complex"/>
    <property type="evidence" value="ECO:0007669"/>
    <property type="project" value="TreeGrafter"/>
</dbReference>
<feature type="region of interest" description="Disordered" evidence="7">
    <location>
        <begin position="180"/>
        <end position="201"/>
    </location>
</feature>
<dbReference type="GO" id="GO:0009279">
    <property type="term" value="C:cell outer membrane"/>
    <property type="evidence" value="ECO:0007669"/>
    <property type="project" value="UniProtKB-SubCell"/>
</dbReference>
<dbReference type="HAMAP" id="MF_01186">
    <property type="entry name" value="LPS_assembly_LptE"/>
    <property type="match status" value="1"/>
</dbReference>
<dbReference type="Proteomes" id="UP000198982">
    <property type="component" value="Unassembled WGS sequence"/>
</dbReference>
<evidence type="ECO:0000256" key="2">
    <source>
        <dbReference type="ARBA" id="ARBA00023136"/>
    </source>
</evidence>
<dbReference type="Pfam" id="PF04390">
    <property type="entry name" value="LptE"/>
    <property type="match status" value="1"/>
</dbReference>
<feature type="chain" id="PRO_5011736943" description="LPS-assembly lipoprotein LptE" evidence="8">
    <location>
        <begin position="20"/>
        <end position="201"/>
    </location>
</feature>
<keyword evidence="2 6" id="KW-0472">Membrane</keyword>
<evidence type="ECO:0000256" key="1">
    <source>
        <dbReference type="ARBA" id="ARBA00022729"/>
    </source>
</evidence>
<evidence type="ECO:0000256" key="8">
    <source>
        <dbReference type="SAM" id="SignalP"/>
    </source>
</evidence>
<dbReference type="PANTHER" id="PTHR38098:SF1">
    <property type="entry name" value="LPS-ASSEMBLY LIPOPROTEIN LPTE"/>
    <property type="match status" value="1"/>
</dbReference>
<feature type="compositionally biased region" description="Polar residues" evidence="7">
    <location>
        <begin position="190"/>
        <end position="201"/>
    </location>
</feature>
<evidence type="ECO:0000256" key="3">
    <source>
        <dbReference type="ARBA" id="ARBA00023139"/>
    </source>
</evidence>
<comment type="similarity">
    <text evidence="6">Belongs to the LptE lipoprotein family.</text>
</comment>